<dbReference type="Pfam" id="PF21983">
    <property type="entry name" value="NikA-like"/>
    <property type="match status" value="1"/>
</dbReference>
<dbReference type="Proteomes" id="UP000768567">
    <property type="component" value="Unassembled WGS sequence"/>
</dbReference>
<dbReference type="RefSeq" id="WP_193500566.1">
    <property type="nucleotide sequence ID" value="NZ_JADCKC010000002.1"/>
</dbReference>
<dbReference type="EMBL" id="JADCKC010000002">
    <property type="protein sequence ID" value="MBE5037272.1"/>
    <property type="molecule type" value="Genomic_DNA"/>
</dbReference>
<dbReference type="InterPro" id="IPR013321">
    <property type="entry name" value="Arc_rbn_hlx_hlx"/>
</dbReference>
<gene>
    <name evidence="1" type="ORF">INF35_05710</name>
</gene>
<evidence type="ECO:0000313" key="2">
    <source>
        <dbReference type="Proteomes" id="UP000768567"/>
    </source>
</evidence>
<dbReference type="Gene3D" id="1.10.1220.10">
    <property type="entry name" value="Met repressor-like"/>
    <property type="match status" value="1"/>
</dbReference>
<evidence type="ECO:0000313" key="1">
    <source>
        <dbReference type="EMBL" id="MBE5037272.1"/>
    </source>
</evidence>
<dbReference type="SUPFAM" id="SSF47598">
    <property type="entry name" value="Ribbon-helix-helix"/>
    <property type="match status" value="1"/>
</dbReference>
<comment type="caution">
    <text evidence="1">The sequence shown here is derived from an EMBL/GenBank/DDBJ whole genome shotgun (WGS) entry which is preliminary data.</text>
</comment>
<name>A0ABR9R2W5_9FIRM</name>
<protein>
    <submittedName>
        <fullName evidence="1">DUF1778 domain-containing protein</fullName>
    </submittedName>
</protein>
<sequence length="60" mass="6868">MATKAHLASNARYLAKLKTITLRMRPEEHERIKAAAERSGGSVQGYILDAVRERMEREKQ</sequence>
<dbReference type="InterPro" id="IPR010985">
    <property type="entry name" value="Ribbon_hlx_hlx"/>
</dbReference>
<reference evidence="1 2" key="1">
    <citation type="submission" date="2020-10" db="EMBL/GenBank/DDBJ databases">
        <title>ChiBAC.</title>
        <authorList>
            <person name="Zenner C."/>
            <person name="Hitch T.C.A."/>
            <person name="Clavel T."/>
        </authorList>
    </citation>
    <scope>NUCLEOTIDE SEQUENCE [LARGE SCALE GENOMIC DNA]</scope>
    <source>
        <strain evidence="1 2">DSM 109015</strain>
    </source>
</reference>
<keyword evidence="2" id="KW-1185">Reference proteome</keyword>
<dbReference type="InterPro" id="IPR053842">
    <property type="entry name" value="NikA-like"/>
</dbReference>
<proteinExistence type="predicted"/>
<accession>A0ABR9R2W5</accession>
<organism evidence="1 2">
    <name type="scientific">Gemmiger gallinarum</name>
    <dbReference type="NCBI Taxonomy" id="2779354"/>
    <lineage>
        <taxon>Bacteria</taxon>
        <taxon>Bacillati</taxon>
        <taxon>Bacillota</taxon>
        <taxon>Clostridia</taxon>
        <taxon>Eubacteriales</taxon>
        <taxon>Gemmiger</taxon>
    </lineage>
</organism>